<accession>A0ABU1T4T9</accession>
<dbReference type="Proteomes" id="UP001247620">
    <property type="component" value="Unassembled WGS sequence"/>
</dbReference>
<keyword evidence="1" id="KW-0812">Transmembrane</keyword>
<feature type="transmembrane region" description="Helical" evidence="1">
    <location>
        <begin position="12"/>
        <end position="35"/>
    </location>
</feature>
<comment type="caution">
    <text evidence="2">The sequence shown here is derived from an EMBL/GenBank/DDBJ whole genome shotgun (WGS) entry which is preliminary data.</text>
</comment>
<reference evidence="2 3" key="1">
    <citation type="submission" date="2023-07" db="EMBL/GenBank/DDBJ databases">
        <title>Sorghum-associated microbial communities from plants grown in Nebraska, USA.</title>
        <authorList>
            <person name="Schachtman D."/>
        </authorList>
    </citation>
    <scope>NUCLEOTIDE SEQUENCE [LARGE SCALE GENOMIC DNA]</scope>
    <source>
        <strain evidence="2 3">3262</strain>
    </source>
</reference>
<evidence type="ECO:0000256" key="1">
    <source>
        <dbReference type="SAM" id="Phobius"/>
    </source>
</evidence>
<feature type="transmembrane region" description="Helical" evidence="1">
    <location>
        <begin position="151"/>
        <end position="175"/>
    </location>
</feature>
<keyword evidence="1" id="KW-0472">Membrane</keyword>
<evidence type="ECO:0000313" key="3">
    <source>
        <dbReference type="Proteomes" id="UP001247620"/>
    </source>
</evidence>
<dbReference type="Pfam" id="PF03929">
    <property type="entry name" value="PepSY_TM"/>
    <property type="match status" value="1"/>
</dbReference>
<dbReference type="RefSeq" id="WP_310090639.1">
    <property type="nucleotide sequence ID" value="NZ_JAVDUU010000001.1"/>
</dbReference>
<protein>
    <submittedName>
        <fullName evidence="2">Iron-regulated membrane protein</fullName>
    </submittedName>
</protein>
<dbReference type="PROSITE" id="PS51257">
    <property type="entry name" value="PROKAR_LIPOPROTEIN"/>
    <property type="match status" value="1"/>
</dbReference>
<organism evidence="2 3">
    <name type="scientific">Mucilaginibacter pocheonensis</name>
    <dbReference type="NCBI Taxonomy" id="398050"/>
    <lineage>
        <taxon>Bacteria</taxon>
        <taxon>Pseudomonadati</taxon>
        <taxon>Bacteroidota</taxon>
        <taxon>Sphingobacteriia</taxon>
        <taxon>Sphingobacteriales</taxon>
        <taxon>Sphingobacteriaceae</taxon>
        <taxon>Mucilaginibacter</taxon>
    </lineage>
</organism>
<dbReference type="PANTHER" id="PTHR34219">
    <property type="entry name" value="IRON-REGULATED INNER MEMBRANE PROTEIN-RELATED"/>
    <property type="match status" value="1"/>
</dbReference>
<name>A0ABU1T4T9_9SPHI</name>
<feature type="transmembrane region" description="Helical" evidence="1">
    <location>
        <begin position="205"/>
        <end position="228"/>
    </location>
</feature>
<dbReference type="EMBL" id="JAVDUU010000001">
    <property type="protein sequence ID" value="MDR6940235.1"/>
    <property type="molecule type" value="Genomic_DNA"/>
</dbReference>
<sequence length="394" mass="44889">MKRFKAIAGWLHLWIGLVTGLVVVVISVTGCIQVFDEELFDLFHHDLVNVTKTGPARPVSELLAVAQKTLGKTKPVSNIKIKQAGHSYVFTASKTNKLKDIGISYFSQFKYNDDVYIDPYTGKVLGVIDSRYEFFNVVEQLHRQLLLVKPVGSVVVGTCVLLFLLMLITGFILWLPKNYKQLKKNISIKWKAKWKRVNYDIHNSFGFYVLPVAMIIAITGLAWSFSWWENGIFKILGSPGKIVLTRKTPAKANADTTTNNTVDVVFTAMQHQIGDNYKTIGINFPDKKNKVIMVYTYGKNIDGWRNMSYYYFDSRTGKMFDKLEQQNKPLALKWRNSNKDIHTGRIYGWPTQILAFFASLACASLPITGFLIWWGKRNKKVKKHAVKQTQTALA</sequence>
<feature type="transmembrane region" description="Helical" evidence="1">
    <location>
        <begin position="353"/>
        <end position="374"/>
    </location>
</feature>
<keyword evidence="1" id="KW-1133">Transmembrane helix</keyword>
<keyword evidence="3" id="KW-1185">Reference proteome</keyword>
<dbReference type="InterPro" id="IPR005625">
    <property type="entry name" value="PepSY-ass_TM"/>
</dbReference>
<evidence type="ECO:0000313" key="2">
    <source>
        <dbReference type="EMBL" id="MDR6940235.1"/>
    </source>
</evidence>
<dbReference type="PANTHER" id="PTHR34219:SF3">
    <property type="entry name" value="BLL7967 PROTEIN"/>
    <property type="match status" value="1"/>
</dbReference>
<proteinExistence type="predicted"/>
<gene>
    <name evidence="2" type="ORF">J2W55_000063</name>
</gene>